<dbReference type="GO" id="GO:0019290">
    <property type="term" value="P:siderophore biosynthetic process"/>
    <property type="evidence" value="ECO:0007669"/>
    <property type="project" value="InterPro"/>
</dbReference>
<dbReference type="Proteomes" id="UP000676325">
    <property type="component" value="Unassembled WGS sequence"/>
</dbReference>
<dbReference type="InterPro" id="IPR007310">
    <property type="entry name" value="Aerobactin_biosyn_IucA/IucC_N"/>
</dbReference>
<accession>A0A941IHQ0</accession>
<comment type="similarity">
    <text evidence="2">Belongs to the IucA/IucC family.</text>
</comment>
<dbReference type="RefSeq" id="WP_212518603.1">
    <property type="nucleotide sequence ID" value="NZ_JAGSOH010000035.1"/>
</dbReference>
<evidence type="ECO:0000256" key="2">
    <source>
        <dbReference type="ARBA" id="ARBA00007832"/>
    </source>
</evidence>
<reference evidence="5" key="1">
    <citation type="submission" date="2021-04" db="EMBL/GenBank/DDBJ databases">
        <title>Genome based classification of Actinospica acidithermotolerans sp. nov., an actinobacterium isolated from an Indonesian hot spring.</title>
        <authorList>
            <person name="Kusuma A.B."/>
            <person name="Putra K.E."/>
            <person name="Nafisah S."/>
            <person name="Loh J."/>
            <person name="Nouioui I."/>
            <person name="Goodfellow M."/>
        </authorList>
    </citation>
    <scope>NUCLEOTIDE SEQUENCE</scope>
    <source>
        <strain evidence="5">MGRD01-02</strain>
    </source>
</reference>
<evidence type="ECO:0000259" key="3">
    <source>
        <dbReference type="Pfam" id="PF04183"/>
    </source>
</evidence>
<dbReference type="InterPro" id="IPR037455">
    <property type="entry name" value="LucA/IucC-like"/>
</dbReference>
<comment type="pathway">
    <text evidence="1">Siderophore biosynthesis.</text>
</comment>
<dbReference type="Pfam" id="PF06276">
    <property type="entry name" value="FhuF"/>
    <property type="match status" value="1"/>
</dbReference>
<protein>
    <recommendedName>
        <fullName evidence="7">Siderophore biosynthesis protein</fullName>
    </recommendedName>
</protein>
<organism evidence="5 6">
    <name type="scientific">Actinospica acidithermotolerans</name>
    <dbReference type="NCBI Taxonomy" id="2828514"/>
    <lineage>
        <taxon>Bacteria</taxon>
        <taxon>Bacillati</taxon>
        <taxon>Actinomycetota</taxon>
        <taxon>Actinomycetes</taxon>
        <taxon>Catenulisporales</taxon>
        <taxon>Actinospicaceae</taxon>
        <taxon>Actinospica</taxon>
    </lineage>
</organism>
<dbReference type="PANTHER" id="PTHR34384">
    <property type="entry name" value="L-2,3-DIAMINOPROPANOATE--CITRATE LIGASE"/>
    <property type="match status" value="1"/>
</dbReference>
<feature type="domain" description="Aerobactin siderophore biosynthesis IucA/IucC N-terminal" evidence="3">
    <location>
        <begin position="138"/>
        <end position="351"/>
    </location>
</feature>
<evidence type="ECO:0000259" key="4">
    <source>
        <dbReference type="Pfam" id="PF06276"/>
    </source>
</evidence>
<feature type="domain" description="Aerobactin siderophore biosynthesis IucA/IucC-like C-terminal" evidence="4">
    <location>
        <begin position="388"/>
        <end position="545"/>
    </location>
</feature>
<dbReference type="PANTHER" id="PTHR34384:SF5">
    <property type="entry name" value="L-2,3-DIAMINOPROPANOATE--CITRATE LIGASE"/>
    <property type="match status" value="1"/>
</dbReference>
<proteinExistence type="inferred from homology"/>
<keyword evidence="6" id="KW-1185">Reference proteome</keyword>
<dbReference type="Gene3D" id="1.10.510.40">
    <property type="match status" value="1"/>
</dbReference>
<dbReference type="EMBL" id="JAGSOH010000035">
    <property type="protein sequence ID" value="MBR7827459.1"/>
    <property type="molecule type" value="Genomic_DNA"/>
</dbReference>
<dbReference type="GO" id="GO:0016881">
    <property type="term" value="F:acid-amino acid ligase activity"/>
    <property type="evidence" value="ECO:0007669"/>
    <property type="project" value="UniProtKB-ARBA"/>
</dbReference>
<evidence type="ECO:0000313" key="5">
    <source>
        <dbReference type="EMBL" id="MBR7827459.1"/>
    </source>
</evidence>
<comment type="caution">
    <text evidence="5">The sequence shown here is derived from an EMBL/GenBank/DDBJ whole genome shotgun (WGS) entry which is preliminary data.</text>
</comment>
<dbReference type="AlphaFoldDB" id="A0A941IHQ0"/>
<evidence type="ECO:0000256" key="1">
    <source>
        <dbReference type="ARBA" id="ARBA00004924"/>
    </source>
</evidence>
<evidence type="ECO:0008006" key="7">
    <source>
        <dbReference type="Google" id="ProtNLM"/>
    </source>
</evidence>
<sequence length="568" mass="60995">MTTAVQPQPTPAAEISDAAARLAVESLLRCWVREHRVPRPAAADLVLEIGPATVTVPVRYWSATGWHRFGQALSDEGPITPGELAMMMGEATGERPAAEELAGRAGESAERIAVHLADRAANPAFPDPESTGILTTPFLAAEQALLAGHPLHPTPKSRDGLTETAYSPELRGGFQLDWFSVDESLIAEESELGPTAHDLCTFLSGMLPDDGMLVPAHPWQAAELLRRPAVRDLIDAGKLRHRGGSGARWFATSSLRTVYRPDVPVMLKLSLGLNITNSKRENLRTELQRGVEAHRLFAGEAGNRLLAAHPNFRMLTDAGYLAVDGVQGLDVSLRHSPFRPIDYVYCVAALTDLGRGAISSDGAANELAAHIKGLAAATGRPARAVATDWFGRYVTHLILPMLWLDAELGVTLEGHQQNTLIQLDEQGYPGAGWYRDNQGFYYRESRIAQLAKTAGDPELGKASSTIVPDDVVTERLVYYVGINNLFGVVGALGCAGLAEERDLLAVAREQLSGLRGHQPTDMLLNAGTLRCKANLLTRAAGLDELVGELATQSVYVEIPNPCLGTGGS</sequence>
<dbReference type="InterPro" id="IPR022770">
    <property type="entry name" value="IucA/IucC-like_C"/>
</dbReference>
<gene>
    <name evidence="5" type="ORF">KDK95_14165</name>
</gene>
<dbReference type="Pfam" id="PF04183">
    <property type="entry name" value="IucA_IucC"/>
    <property type="match status" value="1"/>
</dbReference>
<evidence type="ECO:0000313" key="6">
    <source>
        <dbReference type="Proteomes" id="UP000676325"/>
    </source>
</evidence>
<name>A0A941IHQ0_9ACTN</name>